<dbReference type="GO" id="GO:0004658">
    <property type="term" value="F:propionyl-CoA carboxylase activity"/>
    <property type="evidence" value="ECO:0007669"/>
    <property type="project" value="TreeGrafter"/>
</dbReference>
<sequence>ITCLARINGQVVGINASNPIVNVGATNTDALEKSTSFLCLCDSYNIPLIFLADTPGHFTGKEAELKRVGSRVVNQIQALFQVTVPKITINIRKNYGQAMGNMCSGGTGHDFLVAWPTAELGFMDPTIAADVVYGNLPEEERQKKVEKMMADTSPYPAAGSYWIQDIINPYDTRKYIISVLDIVRDSKNQGMSKHLLANWPKKF</sequence>
<dbReference type="AlphaFoldDB" id="X1TSW9"/>
<dbReference type="Pfam" id="PF01039">
    <property type="entry name" value="Carboxyl_trans"/>
    <property type="match status" value="1"/>
</dbReference>
<feature type="non-terminal residue" evidence="2">
    <location>
        <position position="1"/>
    </location>
</feature>
<dbReference type="SUPFAM" id="SSF52096">
    <property type="entry name" value="ClpP/crotonase"/>
    <property type="match status" value="1"/>
</dbReference>
<dbReference type="InterPro" id="IPR011763">
    <property type="entry name" value="COA_CT_C"/>
</dbReference>
<reference evidence="2" key="1">
    <citation type="journal article" date="2014" name="Front. Microbiol.">
        <title>High frequency of phylogenetically diverse reductive dehalogenase-homologous genes in deep subseafloor sedimentary metagenomes.</title>
        <authorList>
            <person name="Kawai M."/>
            <person name="Futagami T."/>
            <person name="Toyoda A."/>
            <person name="Takaki Y."/>
            <person name="Nishi S."/>
            <person name="Hori S."/>
            <person name="Arai W."/>
            <person name="Tsubouchi T."/>
            <person name="Morono Y."/>
            <person name="Uchiyama I."/>
            <person name="Ito T."/>
            <person name="Fujiyama A."/>
            <person name="Inagaki F."/>
            <person name="Takami H."/>
        </authorList>
    </citation>
    <scope>NUCLEOTIDE SEQUENCE</scope>
    <source>
        <strain evidence="2">Expedition CK06-06</strain>
    </source>
</reference>
<dbReference type="Gene3D" id="3.90.226.10">
    <property type="entry name" value="2-enoyl-CoA Hydratase, Chain A, domain 1"/>
    <property type="match status" value="1"/>
</dbReference>
<accession>X1TSW9</accession>
<dbReference type="InterPro" id="IPR029045">
    <property type="entry name" value="ClpP/crotonase-like_dom_sf"/>
</dbReference>
<dbReference type="InterPro" id="IPR051047">
    <property type="entry name" value="AccD/PCCB"/>
</dbReference>
<gene>
    <name evidence="2" type="ORF">S12H4_47172</name>
</gene>
<evidence type="ECO:0000259" key="1">
    <source>
        <dbReference type="PROSITE" id="PS50989"/>
    </source>
</evidence>
<name>X1TSW9_9ZZZZ</name>
<dbReference type="PANTHER" id="PTHR43842">
    <property type="entry name" value="PROPIONYL-COA CARBOXYLASE BETA CHAIN"/>
    <property type="match status" value="1"/>
</dbReference>
<dbReference type="InterPro" id="IPR034733">
    <property type="entry name" value="AcCoA_carboxyl_beta"/>
</dbReference>
<organism evidence="2">
    <name type="scientific">marine sediment metagenome</name>
    <dbReference type="NCBI Taxonomy" id="412755"/>
    <lineage>
        <taxon>unclassified sequences</taxon>
        <taxon>metagenomes</taxon>
        <taxon>ecological metagenomes</taxon>
    </lineage>
</organism>
<dbReference type="EMBL" id="BARW01029345">
    <property type="protein sequence ID" value="GAJ08433.1"/>
    <property type="molecule type" value="Genomic_DNA"/>
</dbReference>
<evidence type="ECO:0000313" key="2">
    <source>
        <dbReference type="EMBL" id="GAJ08433.1"/>
    </source>
</evidence>
<protein>
    <recommendedName>
        <fullName evidence="1">CoA carboxyltransferase C-terminal domain-containing protein</fullName>
    </recommendedName>
</protein>
<dbReference type="PANTHER" id="PTHR43842:SF2">
    <property type="entry name" value="PROPIONYL-COA CARBOXYLASE BETA CHAIN, MITOCHONDRIAL"/>
    <property type="match status" value="1"/>
</dbReference>
<proteinExistence type="predicted"/>
<dbReference type="PROSITE" id="PS50989">
    <property type="entry name" value="COA_CT_CTER"/>
    <property type="match status" value="1"/>
</dbReference>
<comment type="caution">
    <text evidence="2">The sequence shown here is derived from an EMBL/GenBank/DDBJ whole genome shotgun (WGS) entry which is preliminary data.</text>
</comment>
<feature type="domain" description="CoA carboxyltransferase C-terminal" evidence="1">
    <location>
        <begin position="1"/>
        <end position="201"/>
    </location>
</feature>